<organism evidence="1 2">
    <name type="scientific">Fomitopsis schrenkii</name>
    <name type="common">Brown rot fungus</name>
    <dbReference type="NCBI Taxonomy" id="2126942"/>
    <lineage>
        <taxon>Eukaryota</taxon>
        <taxon>Fungi</taxon>
        <taxon>Dikarya</taxon>
        <taxon>Basidiomycota</taxon>
        <taxon>Agaricomycotina</taxon>
        <taxon>Agaricomycetes</taxon>
        <taxon>Polyporales</taxon>
        <taxon>Fomitopsis</taxon>
    </lineage>
</organism>
<sequence length="274" mass="30899">MRLGWITSVAQFHEQIIALTGSSRQHMHVFAQIFLSEVRLAALRLRQMGDWPRDGVQEKRRCDSTLDVFAQEDATAEYAEAIPSEAGRFARTRDHVDEHMRYRREQARDGEWCSYELQDADEELVVQVEVQYVPSVDMDTQCKDSEGSTEDVNMLPAQSATARLAICVSPRHLTLLDRGTTMVVGGAHVDDTMQRRGKSETQDTRAALVASTRLVLCQKPSTYQHSRDVDHPLHPALQQALALNLKRVHRRPETRSGVYIGSSGVYLVDQRVAG</sequence>
<dbReference type="HOGENOM" id="CLU_1015768_0_0_1"/>
<gene>
    <name evidence="1" type="ORF">FOMPIDRAFT_82960</name>
</gene>
<accession>S8E4D9</accession>
<evidence type="ECO:0000313" key="2">
    <source>
        <dbReference type="Proteomes" id="UP000015241"/>
    </source>
</evidence>
<dbReference type="OrthoDB" id="691673at2759"/>
<dbReference type="InParanoid" id="S8E4D9"/>
<proteinExistence type="predicted"/>
<reference evidence="1 2" key="1">
    <citation type="journal article" date="2012" name="Science">
        <title>The Paleozoic origin of enzymatic lignin decomposition reconstructed from 31 fungal genomes.</title>
        <authorList>
            <person name="Floudas D."/>
            <person name="Binder M."/>
            <person name="Riley R."/>
            <person name="Barry K."/>
            <person name="Blanchette R.A."/>
            <person name="Henrissat B."/>
            <person name="Martinez A.T."/>
            <person name="Otillar R."/>
            <person name="Spatafora J.W."/>
            <person name="Yadav J.S."/>
            <person name="Aerts A."/>
            <person name="Benoit I."/>
            <person name="Boyd A."/>
            <person name="Carlson A."/>
            <person name="Copeland A."/>
            <person name="Coutinho P.M."/>
            <person name="de Vries R.P."/>
            <person name="Ferreira P."/>
            <person name="Findley K."/>
            <person name="Foster B."/>
            <person name="Gaskell J."/>
            <person name="Glotzer D."/>
            <person name="Gorecki P."/>
            <person name="Heitman J."/>
            <person name="Hesse C."/>
            <person name="Hori C."/>
            <person name="Igarashi K."/>
            <person name="Jurgens J.A."/>
            <person name="Kallen N."/>
            <person name="Kersten P."/>
            <person name="Kohler A."/>
            <person name="Kuees U."/>
            <person name="Kumar T.K.A."/>
            <person name="Kuo A."/>
            <person name="LaButti K."/>
            <person name="Larrondo L.F."/>
            <person name="Lindquist E."/>
            <person name="Ling A."/>
            <person name="Lombard V."/>
            <person name="Lucas S."/>
            <person name="Lundell T."/>
            <person name="Martin R."/>
            <person name="McLaughlin D.J."/>
            <person name="Morgenstern I."/>
            <person name="Morin E."/>
            <person name="Murat C."/>
            <person name="Nagy L.G."/>
            <person name="Nolan M."/>
            <person name="Ohm R.A."/>
            <person name="Patyshakuliyeva A."/>
            <person name="Rokas A."/>
            <person name="Ruiz-Duenas F.J."/>
            <person name="Sabat G."/>
            <person name="Salamov A."/>
            <person name="Samejima M."/>
            <person name="Schmutz J."/>
            <person name="Slot J.C."/>
            <person name="St John F."/>
            <person name="Stenlid J."/>
            <person name="Sun H."/>
            <person name="Sun S."/>
            <person name="Syed K."/>
            <person name="Tsang A."/>
            <person name="Wiebenga A."/>
            <person name="Young D."/>
            <person name="Pisabarro A."/>
            <person name="Eastwood D.C."/>
            <person name="Martin F."/>
            <person name="Cullen D."/>
            <person name="Grigoriev I.V."/>
            <person name="Hibbett D.S."/>
        </authorList>
    </citation>
    <scope>NUCLEOTIDE SEQUENCE</scope>
    <source>
        <strain evidence="2">FP-58527</strain>
    </source>
</reference>
<dbReference type="EMBL" id="KE504168">
    <property type="protein sequence ID" value="EPS98193.1"/>
    <property type="molecule type" value="Genomic_DNA"/>
</dbReference>
<dbReference type="InterPro" id="IPR015421">
    <property type="entry name" value="PyrdxlP-dep_Trfase_major"/>
</dbReference>
<dbReference type="AlphaFoldDB" id="S8E4D9"/>
<dbReference type="Proteomes" id="UP000015241">
    <property type="component" value="Unassembled WGS sequence"/>
</dbReference>
<evidence type="ECO:0000313" key="1">
    <source>
        <dbReference type="EMBL" id="EPS98193.1"/>
    </source>
</evidence>
<keyword evidence="2" id="KW-1185">Reference proteome</keyword>
<dbReference type="STRING" id="743788.S8E4D9"/>
<name>S8E4D9_FOMSC</name>
<protein>
    <submittedName>
        <fullName evidence="1">Uncharacterized protein</fullName>
    </submittedName>
</protein>
<dbReference type="Gene3D" id="3.40.640.10">
    <property type="entry name" value="Type I PLP-dependent aspartate aminotransferase-like (Major domain)"/>
    <property type="match status" value="1"/>
</dbReference>